<accession>A0A841IYW1</accession>
<proteinExistence type="predicted"/>
<sequence length="145" mass="14840">MTADPRISDADPVPESSGWSPERDMNVDAPPGQDGSIVALIRRAVAEGKIYASAEASRQKLRAAHYVRMAIRIAVLGIVALVLLIGALVALLVGLIVALAPVVGAGWATLLVIAGTFVVIAILGLIAKARVRALVASIASGKTAA</sequence>
<evidence type="ECO:0000313" key="4">
    <source>
        <dbReference type="Proteomes" id="UP000552700"/>
    </source>
</evidence>
<dbReference type="AlphaFoldDB" id="A0A841IYW1"/>
<evidence type="ECO:0000313" key="3">
    <source>
        <dbReference type="EMBL" id="MBB6122466.1"/>
    </source>
</evidence>
<keyword evidence="2" id="KW-0812">Transmembrane</keyword>
<organism evidence="3 4">
    <name type="scientific">Sphingobium subterraneum</name>
    <dbReference type="NCBI Taxonomy" id="627688"/>
    <lineage>
        <taxon>Bacteria</taxon>
        <taxon>Pseudomonadati</taxon>
        <taxon>Pseudomonadota</taxon>
        <taxon>Alphaproteobacteria</taxon>
        <taxon>Sphingomonadales</taxon>
        <taxon>Sphingomonadaceae</taxon>
        <taxon>Sphingobium</taxon>
    </lineage>
</organism>
<feature type="transmembrane region" description="Helical" evidence="2">
    <location>
        <begin position="70"/>
        <end position="99"/>
    </location>
</feature>
<evidence type="ECO:0000256" key="2">
    <source>
        <dbReference type="SAM" id="Phobius"/>
    </source>
</evidence>
<comment type="caution">
    <text evidence="3">The sequence shown here is derived from an EMBL/GenBank/DDBJ whole genome shotgun (WGS) entry which is preliminary data.</text>
</comment>
<keyword evidence="2" id="KW-0472">Membrane</keyword>
<evidence type="ECO:0008006" key="5">
    <source>
        <dbReference type="Google" id="ProtNLM"/>
    </source>
</evidence>
<feature type="region of interest" description="Disordered" evidence="1">
    <location>
        <begin position="1"/>
        <end position="31"/>
    </location>
</feature>
<evidence type="ECO:0000256" key="1">
    <source>
        <dbReference type="SAM" id="MobiDB-lite"/>
    </source>
</evidence>
<dbReference type="EMBL" id="JACIJP010000001">
    <property type="protein sequence ID" value="MBB6122466.1"/>
    <property type="molecule type" value="Genomic_DNA"/>
</dbReference>
<feature type="transmembrane region" description="Helical" evidence="2">
    <location>
        <begin position="105"/>
        <end position="127"/>
    </location>
</feature>
<keyword evidence="2" id="KW-1133">Transmembrane helix</keyword>
<keyword evidence="4" id="KW-1185">Reference proteome</keyword>
<protein>
    <recommendedName>
        <fullName evidence="5">Phage holin family protein</fullName>
    </recommendedName>
</protein>
<dbReference type="Proteomes" id="UP000552700">
    <property type="component" value="Unassembled WGS sequence"/>
</dbReference>
<reference evidence="3 4" key="1">
    <citation type="submission" date="2020-08" db="EMBL/GenBank/DDBJ databases">
        <title>Genomic Encyclopedia of Type Strains, Phase IV (KMG-IV): sequencing the most valuable type-strain genomes for metagenomic binning, comparative biology and taxonomic classification.</title>
        <authorList>
            <person name="Goeker M."/>
        </authorList>
    </citation>
    <scope>NUCLEOTIDE SEQUENCE [LARGE SCALE GENOMIC DNA]</scope>
    <source>
        <strain evidence="3 4">DSM 102255</strain>
    </source>
</reference>
<dbReference type="RefSeq" id="WP_184076630.1">
    <property type="nucleotide sequence ID" value="NZ_JACIJP010000001.1"/>
</dbReference>
<gene>
    <name evidence="3" type="ORF">FHS92_000173</name>
</gene>
<name>A0A841IYW1_9SPHN</name>